<protein>
    <submittedName>
        <fullName evidence="1">Uncharacterized protein</fullName>
    </submittedName>
</protein>
<dbReference type="AlphaFoldDB" id="A0A484G9A2"/>
<name>A0A484G9A2_COLOR</name>
<dbReference type="EMBL" id="AMCV02000001">
    <property type="protein sequence ID" value="TDZ26743.1"/>
    <property type="molecule type" value="Genomic_DNA"/>
</dbReference>
<organism evidence="1 2">
    <name type="scientific">Colletotrichum orbiculare (strain 104-T / ATCC 96160 / CBS 514.97 / LARS 414 / MAFF 240422)</name>
    <name type="common">Cucumber anthracnose fungus</name>
    <name type="synonym">Colletotrichum lagenarium</name>
    <dbReference type="NCBI Taxonomy" id="1213857"/>
    <lineage>
        <taxon>Eukaryota</taxon>
        <taxon>Fungi</taxon>
        <taxon>Dikarya</taxon>
        <taxon>Ascomycota</taxon>
        <taxon>Pezizomycotina</taxon>
        <taxon>Sordariomycetes</taxon>
        <taxon>Hypocreomycetidae</taxon>
        <taxon>Glomerellales</taxon>
        <taxon>Glomerellaceae</taxon>
        <taxon>Colletotrichum</taxon>
        <taxon>Colletotrichum orbiculare species complex</taxon>
    </lineage>
</organism>
<proteinExistence type="predicted"/>
<gene>
    <name evidence="1" type="ORF">Cob_v000997</name>
</gene>
<reference evidence="2" key="1">
    <citation type="journal article" date="2013" name="New Phytol.">
        <title>Comparative genomic and transcriptomic analyses reveal the hemibiotrophic stage shift of Colletotrichum fungi.</title>
        <authorList>
            <person name="Gan P."/>
            <person name="Ikeda K."/>
            <person name="Irieda H."/>
            <person name="Narusaka M."/>
            <person name="O'Connell R.J."/>
            <person name="Narusaka Y."/>
            <person name="Takano Y."/>
            <person name="Kubo Y."/>
            <person name="Shirasu K."/>
        </authorList>
    </citation>
    <scope>NUCLEOTIDE SEQUENCE [LARGE SCALE GENOMIC DNA]</scope>
    <source>
        <strain evidence="2">104-T / ATCC 96160 / CBS 514.97 / LARS 414 / MAFF 240422</strain>
    </source>
</reference>
<accession>A0A484G9A2</accession>
<evidence type="ECO:0000313" key="1">
    <source>
        <dbReference type="EMBL" id="TDZ26743.1"/>
    </source>
</evidence>
<comment type="caution">
    <text evidence="1">The sequence shown here is derived from an EMBL/GenBank/DDBJ whole genome shotgun (WGS) entry which is preliminary data.</text>
</comment>
<evidence type="ECO:0000313" key="2">
    <source>
        <dbReference type="Proteomes" id="UP000014480"/>
    </source>
</evidence>
<reference evidence="2" key="2">
    <citation type="journal article" date="2019" name="Mol. Plant Microbe Interact.">
        <title>Genome sequence resources for four phytopathogenic fungi from the Colletotrichum orbiculare species complex.</title>
        <authorList>
            <person name="Gan P."/>
            <person name="Tsushima A."/>
            <person name="Narusaka M."/>
            <person name="Narusaka Y."/>
            <person name="Takano Y."/>
            <person name="Kubo Y."/>
            <person name="Shirasu K."/>
        </authorList>
    </citation>
    <scope>GENOME REANNOTATION</scope>
    <source>
        <strain evidence="2">104-T / ATCC 96160 / CBS 514.97 / LARS 414 / MAFF 240422</strain>
    </source>
</reference>
<dbReference type="Proteomes" id="UP000014480">
    <property type="component" value="Unassembled WGS sequence"/>
</dbReference>
<sequence>MAGIQSSPSRPATVYSIEDTRLDVEPSMTRDQEPQYFDSYKWLFQKGPSGLCLILAFLPKELRELYFATLVRVTLKKQRDAVHRSIDKLDYCGLLVCKASQPGSE</sequence>
<keyword evidence="2" id="KW-1185">Reference proteome</keyword>